<dbReference type="AlphaFoldDB" id="A0AB39P1U9"/>
<evidence type="ECO:0000256" key="1">
    <source>
        <dbReference type="ARBA" id="ARBA00006484"/>
    </source>
</evidence>
<evidence type="ECO:0000313" key="4">
    <source>
        <dbReference type="EMBL" id="XDQ24324.1"/>
    </source>
</evidence>
<dbReference type="RefSeq" id="WP_369230863.1">
    <property type="nucleotide sequence ID" value="NZ_CP163435.1"/>
</dbReference>
<dbReference type="Gene3D" id="3.40.50.720">
    <property type="entry name" value="NAD(P)-binding Rossmann-like Domain"/>
    <property type="match status" value="1"/>
</dbReference>
<evidence type="ECO:0000256" key="2">
    <source>
        <dbReference type="ARBA" id="ARBA00023002"/>
    </source>
</evidence>
<organism evidence="4">
    <name type="scientific">Streptomyces sp. R21</name>
    <dbReference type="NCBI Taxonomy" id="3238627"/>
    <lineage>
        <taxon>Bacteria</taxon>
        <taxon>Bacillati</taxon>
        <taxon>Actinomycetota</taxon>
        <taxon>Actinomycetes</taxon>
        <taxon>Kitasatosporales</taxon>
        <taxon>Streptomycetaceae</taxon>
        <taxon>Streptomyces</taxon>
    </lineage>
</organism>
<dbReference type="PROSITE" id="PS00061">
    <property type="entry name" value="ADH_SHORT"/>
    <property type="match status" value="1"/>
</dbReference>
<accession>A0AB39P1U9</accession>
<dbReference type="FunFam" id="3.40.50.720:FF:000084">
    <property type="entry name" value="Short-chain dehydrogenase reductase"/>
    <property type="match status" value="1"/>
</dbReference>
<dbReference type="PANTHER" id="PTHR24321">
    <property type="entry name" value="DEHYDROGENASES, SHORT CHAIN"/>
    <property type="match status" value="1"/>
</dbReference>
<dbReference type="Pfam" id="PF13561">
    <property type="entry name" value="adh_short_C2"/>
    <property type="match status" value="1"/>
</dbReference>
<dbReference type="EMBL" id="CP163435">
    <property type="protein sequence ID" value="XDQ24324.1"/>
    <property type="molecule type" value="Genomic_DNA"/>
</dbReference>
<dbReference type="PRINTS" id="PR00081">
    <property type="entry name" value="GDHRDH"/>
</dbReference>
<gene>
    <name evidence="4" type="ORF">AB5J56_06270</name>
</gene>
<protein>
    <submittedName>
        <fullName evidence="4">Mycofactocin-coupled SDR family oxidoreductase</fullName>
    </submittedName>
</protein>
<dbReference type="PRINTS" id="PR00080">
    <property type="entry name" value="SDRFAMILY"/>
</dbReference>
<dbReference type="InterPro" id="IPR023985">
    <property type="entry name" value="SDR_subfam_1"/>
</dbReference>
<dbReference type="PANTHER" id="PTHR24321:SF8">
    <property type="entry name" value="ESTRADIOL 17-BETA-DEHYDROGENASE 8-RELATED"/>
    <property type="match status" value="1"/>
</dbReference>
<dbReference type="SUPFAM" id="SSF51735">
    <property type="entry name" value="NAD(P)-binding Rossmann-fold domains"/>
    <property type="match status" value="1"/>
</dbReference>
<name>A0AB39P1U9_9ACTN</name>
<proteinExistence type="inferred from homology"/>
<dbReference type="InterPro" id="IPR036291">
    <property type="entry name" value="NAD(P)-bd_dom_sf"/>
</dbReference>
<keyword evidence="2" id="KW-0560">Oxidoreductase</keyword>
<sequence>MGRVEGKVALITGAARGQGRSHAVRLAEEGADVVVTDVCHDISDELPYSLATSEQLEETAELVRKTGRRCVAVQADVRSIAEMRAAVDAAREEFERLDIVLANAGVMSIGAAWELSEDAWDVVVDVNLKGAWNSARAAIPWMIEAGKGGSIVITSSAAGIRGHVPYAHYVAAKHGVVGLMKALSNELAPHRIRVNTVHPTGVSDTGITVGVPIEELAAREPLFGLAAMNPLAPYVEPRDVSNAVLFLASDEARYVTGLQFTVDAGSTNKP</sequence>
<dbReference type="NCBIfam" id="NF009467">
    <property type="entry name" value="PRK12826.1-3"/>
    <property type="match status" value="1"/>
</dbReference>
<comment type="similarity">
    <text evidence="1">Belongs to the short-chain dehydrogenases/reductases (SDR) family.</text>
</comment>
<reference evidence="4" key="1">
    <citation type="submission" date="2024-07" db="EMBL/GenBank/DDBJ databases">
        <authorList>
            <person name="Yu S.T."/>
        </authorList>
    </citation>
    <scope>NUCLEOTIDE SEQUENCE</scope>
    <source>
        <strain evidence="4">R21</strain>
    </source>
</reference>
<dbReference type="NCBIfam" id="TIGR03971">
    <property type="entry name" value="SDR_subfam_1"/>
    <property type="match status" value="1"/>
</dbReference>
<keyword evidence="3" id="KW-0520">NAD</keyword>
<evidence type="ECO:0000256" key="3">
    <source>
        <dbReference type="ARBA" id="ARBA00023027"/>
    </source>
</evidence>
<dbReference type="InterPro" id="IPR020904">
    <property type="entry name" value="Sc_DH/Rdtase_CS"/>
</dbReference>
<dbReference type="CDD" id="cd05233">
    <property type="entry name" value="SDR_c"/>
    <property type="match status" value="1"/>
</dbReference>
<dbReference type="InterPro" id="IPR002347">
    <property type="entry name" value="SDR_fam"/>
</dbReference>
<dbReference type="GO" id="GO:0016491">
    <property type="term" value="F:oxidoreductase activity"/>
    <property type="evidence" value="ECO:0007669"/>
    <property type="project" value="UniProtKB-KW"/>
</dbReference>